<reference evidence="6" key="4">
    <citation type="submission" date="2017-10" db="EMBL/GenBank/DDBJ databases">
        <title>Bioaugmenting a lab-scale membrane bioreactor with Sphingobium fuliginis OMI to degrade 4-tert-butylphenol.</title>
        <authorList>
            <person name="Takada K."/>
            <person name="Shiba T."/>
            <person name="Soda S."/>
            <person name="Inoue D."/>
            <person name="Miyake M."/>
            <person name="Eguchi M."/>
            <person name="Ike M."/>
        </authorList>
    </citation>
    <scope>NUCLEOTIDE SEQUENCE</scope>
    <source>
        <strain evidence="6">OMI</strain>
    </source>
</reference>
<keyword evidence="11" id="KW-1185">Reference proteome</keyword>
<dbReference type="Proteomes" id="UP000628109">
    <property type="component" value="Unassembled WGS sequence"/>
</dbReference>
<dbReference type="PROSITE" id="PS50949">
    <property type="entry name" value="HTH_GNTR"/>
    <property type="match status" value="1"/>
</dbReference>
<keyword evidence="1" id="KW-0805">Transcription regulation</keyword>
<name>A0A292ZND7_SPHSA</name>
<evidence type="ECO:0000313" key="10">
    <source>
        <dbReference type="Proteomes" id="UP000593663"/>
    </source>
</evidence>
<dbReference type="Gene3D" id="1.10.10.10">
    <property type="entry name" value="Winged helix-like DNA-binding domain superfamily/Winged helix DNA-binding domain"/>
    <property type="match status" value="1"/>
</dbReference>
<dbReference type="SUPFAM" id="SSF48008">
    <property type="entry name" value="GntR ligand-binding domain-like"/>
    <property type="match status" value="1"/>
</dbReference>
<reference evidence="6 9" key="1">
    <citation type="journal article" date="2013" name="Biodegradation">
        <title>Occurrence of 4-tert-butylphenol (4-t-BP) biodegradation in an aquatic sample caused by the presence of Spirodela polyrrhiza and isolation of a 4-t-BP-utilizing bacterium.</title>
        <authorList>
            <person name="Ogata Y."/>
            <person name="Toyama T."/>
            <person name="Yu N."/>
            <person name="Wang X."/>
            <person name="Sei K."/>
            <person name="Ike M."/>
        </authorList>
    </citation>
    <scope>NUCLEOTIDE SEQUENCE [LARGE SCALE GENOMIC DNA]</scope>
    <source>
        <strain evidence="6 9">OMI</strain>
    </source>
</reference>
<dbReference type="Proteomes" id="UP000221538">
    <property type="component" value="Unassembled WGS sequence"/>
</dbReference>
<proteinExistence type="predicted"/>
<evidence type="ECO:0000256" key="4">
    <source>
        <dbReference type="SAM" id="MobiDB-lite"/>
    </source>
</evidence>
<evidence type="ECO:0000313" key="6">
    <source>
        <dbReference type="EMBL" id="GAY24400.1"/>
    </source>
</evidence>
<reference evidence="6" key="5">
    <citation type="submission" date="2017-10" db="EMBL/GenBank/DDBJ databases">
        <authorList>
            <person name="Banno H."/>
            <person name="Chua N.-H."/>
        </authorList>
    </citation>
    <scope>NUCLEOTIDE SEQUENCE</scope>
    <source>
        <strain evidence="6">OMI</strain>
    </source>
</reference>
<dbReference type="InterPro" id="IPR008920">
    <property type="entry name" value="TF_FadR/GntR_C"/>
</dbReference>
<dbReference type="PANTHER" id="PTHR43537">
    <property type="entry name" value="TRANSCRIPTIONAL REGULATOR, GNTR FAMILY"/>
    <property type="match status" value="1"/>
</dbReference>
<dbReference type="KEGG" id="sbar:H5V43_18715"/>
<reference evidence="11" key="6">
    <citation type="journal article" date="2019" name="Int. J. Syst. Evol. Microbiol.">
        <title>The Global Catalogue of Microorganisms (GCM) 10K type strain sequencing project: providing services to taxonomists for standard genome sequencing and annotation.</title>
        <authorList>
            <consortium name="The Broad Institute Genomics Platform"/>
            <consortium name="The Broad Institute Genome Sequencing Center for Infectious Disease"/>
            <person name="Wu L."/>
            <person name="Ma J."/>
        </authorList>
    </citation>
    <scope>NUCLEOTIDE SEQUENCE [LARGE SCALE GENOMIC DNA]</scope>
    <source>
        <strain evidence="11">CCM 7327</strain>
    </source>
</reference>
<evidence type="ECO:0000313" key="7">
    <source>
        <dbReference type="EMBL" id="GFZ91512.1"/>
    </source>
</evidence>
<dbReference type="SMART" id="SM00345">
    <property type="entry name" value="HTH_GNTR"/>
    <property type="match status" value="1"/>
</dbReference>
<dbReference type="InterPro" id="IPR000524">
    <property type="entry name" value="Tscrpt_reg_HTH_GntR"/>
</dbReference>
<evidence type="ECO:0000256" key="2">
    <source>
        <dbReference type="ARBA" id="ARBA00023125"/>
    </source>
</evidence>
<feature type="region of interest" description="Disordered" evidence="4">
    <location>
        <begin position="1"/>
        <end position="21"/>
    </location>
</feature>
<accession>A0A292ZND7</accession>
<feature type="domain" description="HTH gntR-type" evidence="5">
    <location>
        <begin position="25"/>
        <end position="92"/>
    </location>
</feature>
<dbReference type="AlphaFoldDB" id="A0A292ZND7"/>
<reference evidence="10" key="7">
    <citation type="submission" date="2020-08" db="EMBL/GenBank/DDBJ databases">
        <title>Complete genome sequence of Sphingobium barthaii strain KK22, a high-molecular-weight polycyclic aromatic hydrocarbon-degrading soil bacterium.</title>
        <authorList>
            <person name="Mori J.F."/>
            <person name="Kanaly R.A."/>
        </authorList>
    </citation>
    <scope>NUCLEOTIDE SEQUENCE [LARGE SCALE GENOMIC DNA]</scope>
    <source>
        <strain evidence="10">KK22</strain>
    </source>
</reference>
<dbReference type="InterPro" id="IPR011711">
    <property type="entry name" value="GntR_C"/>
</dbReference>
<dbReference type="GO" id="GO:0003700">
    <property type="term" value="F:DNA-binding transcription factor activity"/>
    <property type="evidence" value="ECO:0007669"/>
    <property type="project" value="InterPro"/>
</dbReference>
<dbReference type="GO" id="GO:0003677">
    <property type="term" value="F:DNA binding"/>
    <property type="evidence" value="ECO:0007669"/>
    <property type="project" value="UniProtKB-KW"/>
</dbReference>
<evidence type="ECO:0000313" key="8">
    <source>
        <dbReference type="EMBL" id="QOT74157.1"/>
    </source>
</evidence>
<evidence type="ECO:0000256" key="1">
    <source>
        <dbReference type="ARBA" id="ARBA00023015"/>
    </source>
</evidence>
<keyword evidence="3" id="KW-0804">Transcription</keyword>
<sequence length="236" mass="25940">MQKEHEYADGELEASGHFEPLTRPEALTEMVAERLRNAILSGALAPGTHLSVPEIARQLGVSRTPAREGLIALEREGLVEPRARTGVAVIAGGTPDILDLLDIREGLEIMTVRRAAERMDAEGVARLRALFAQHEIVVEKSDLAAHVELDAAFHGMIREGAGNMRLARQLVQIDQQLRVLNSRLSRARGWSGRAVLRDHKAIIDAIEAGNPDAAERHMRAHIERTRAFQLQSAGQD</sequence>
<reference evidence="8" key="8">
    <citation type="journal article" date="2021" name="Microbiol. Resour. Announc.">
        <title>Complete Genome Sequence of Sphingobium barthaii KK22, a High-Molecular-Weight Polycyclic Aromatic Hydrocarbon-Degrading Soil Bacterium.</title>
        <authorList>
            <person name="Mori J.F."/>
            <person name="Kanaly R.A."/>
        </authorList>
    </citation>
    <scope>NUCLEOTIDE SEQUENCE</scope>
    <source>
        <strain evidence="8">KK22</strain>
    </source>
</reference>
<organism evidence="6 9">
    <name type="scientific">Sphingobium fuliginis (strain ATCC 27551)</name>
    <dbReference type="NCBI Taxonomy" id="336203"/>
    <lineage>
        <taxon>Bacteria</taxon>
        <taxon>Pseudomonadati</taxon>
        <taxon>Pseudomonadota</taxon>
        <taxon>Alphaproteobacteria</taxon>
        <taxon>Sphingomonadales</taxon>
        <taxon>Sphingomonadaceae</taxon>
        <taxon>Sphingobium</taxon>
    </lineage>
</organism>
<evidence type="ECO:0000313" key="11">
    <source>
        <dbReference type="Proteomes" id="UP000628109"/>
    </source>
</evidence>
<dbReference type="EMBL" id="BEWI01000032">
    <property type="protein sequence ID" value="GAY24400.1"/>
    <property type="molecule type" value="Genomic_DNA"/>
</dbReference>
<dbReference type="RefSeq" id="WP_082718674.1">
    <property type="nucleotide sequence ID" value="NZ_BATN01000022.1"/>
</dbReference>
<dbReference type="CDD" id="cd07377">
    <property type="entry name" value="WHTH_GntR"/>
    <property type="match status" value="1"/>
</dbReference>
<gene>
    <name evidence="7" type="ORF">GCM10019071_22060</name>
    <name evidence="8" type="ORF">H5V43_18715</name>
    <name evidence="6" type="ORF">SFOMI_4980</name>
</gene>
<dbReference type="Gene3D" id="1.20.120.530">
    <property type="entry name" value="GntR ligand-binding domain-like"/>
    <property type="match status" value="1"/>
</dbReference>
<reference evidence="7" key="9">
    <citation type="submission" date="2024-05" db="EMBL/GenBank/DDBJ databases">
        <authorList>
            <person name="Sun Q."/>
            <person name="Sedlacek I."/>
        </authorList>
    </citation>
    <scope>NUCLEOTIDE SEQUENCE</scope>
    <source>
        <strain evidence="7">CCM 7327</strain>
    </source>
</reference>
<dbReference type="PANTHER" id="PTHR43537:SF45">
    <property type="entry name" value="GNTR FAMILY REGULATORY PROTEIN"/>
    <property type="match status" value="1"/>
</dbReference>
<keyword evidence="2" id="KW-0238">DNA-binding</keyword>
<reference evidence="7" key="3">
    <citation type="journal article" date="2014" name="Int. J. Syst. Evol. Microbiol.">
        <title>Complete genome of a new Firmicutes species belonging to the dominant human colonic microbiota ('Ruminococcus bicirculans') reveals two chromosomes and a selective capacity to utilize plant glucans.</title>
        <authorList>
            <consortium name="NISC Comparative Sequencing Program"/>
            <person name="Wegmann U."/>
            <person name="Louis P."/>
            <person name="Goesmann A."/>
            <person name="Henrissat B."/>
            <person name="Duncan S.H."/>
            <person name="Flint H.J."/>
        </authorList>
    </citation>
    <scope>NUCLEOTIDE SEQUENCE</scope>
    <source>
        <strain evidence="7">CCM 7327</strain>
    </source>
</reference>
<protein>
    <submittedName>
        <fullName evidence="7">GntR family transcriptional regulator</fullName>
    </submittedName>
    <submittedName>
        <fullName evidence="6">Transcriptional regulator, GntR family</fullName>
    </submittedName>
</protein>
<evidence type="ECO:0000313" key="9">
    <source>
        <dbReference type="Proteomes" id="UP000221538"/>
    </source>
</evidence>
<dbReference type="EMBL" id="CP060036">
    <property type="protein sequence ID" value="QOT74157.1"/>
    <property type="molecule type" value="Genomic_DNA"/>
</dbReference>
<dbReference type="Pfam" id="PF00392">
    <property type="entry name" value="GntR"/>
    <property type="match status" value="1"/>
</dbReference>
<dbReference type="SMART" id="SM00895">
    <property type="entry name" value="FCD"/>
    <property type="match status" value="1"/>
</dbReference>
<evidence type="ECO:0000256" key="3">
    <source>
        <dbReference type="ARBA" id="ARBA00023163"/>
    </source>
</evidence>
<dbReference type="InterPro" id="IPR036390">
    <property type="entry name" value="WH_DNA-bd_sf"/>
</dbReference>
<dbReference type="Pfam" id="PF07729">
    <property type="entry name" value="FCD"/>
    <property type="match status" value="1"/>
</dbReference>
<dbReference type="SUPFAM" id="SSF46785">
    <property type="entry name" value="Winged helix' DNA-binding domain"/>
    <property type="match status" value="1"/>
</dbReference>
<dbReference type="InterPro" id="IPR036388">
    <property type="entry name" value="WH-like_DNA-bd_sf"/>
</dbReference>
<reference evidence="6 9" key="2">
    <citation type="journal article" date="2013" name="Environ. Sci. Technol.">
        <title>The 4-tert-butylphenol-utilizing bacterium Sphingobium fuliginis OMI can degrade bisphenols via phenolic ring hydroxylation and meta-cleavage pathway.</title>
        <authorList>
            <person name="Ogata Y."/>
            <person name="Goda S."/>
            <person name="Toyama T."/>
            <person name="Sei K."/>
            <person name="Ike M."/>
        </authorList>
    </citation>
    <scope>NUCLEOTIDE SEQUENCE [LARGE SCALE GENOMIC DNA]</scope>
    <source>
        <strain evidence="6 9">OMI</strain>
    </source>
</reference>
<dbReference type="Proteomes" id="UP000593663">
    <property type="component" value="Chromosome 2"/>
</dbReference>
<evidence type="ECO:0000259" key="5">
    <source>
        <dbReference type="PROSITE" id="PS50949"/>
    </source>
</evidence>
<dbReference type="EMBL" id="BMDU01000004">
    <property type="protein sequence ID" value="GFZ91512.1"/>
    <property type="molecule type" value="Genomic_DNA"/>
</dbReference>